<dbReference type="PANTHER" id="PTHR12905">
    <property type="entry name" value="METALLOPHOSPHOESTERASE"/>
    <property type="match status" value="1"/>
</dbReference>
<dbReference type="Gene3D" id="3.60.21.10">
    <property type="match status" value="1"/>
</dbReference>
<reference evidence="3" key="1">
    <citation type="submission" date="2020-06" db="EMBL/GenBank/DDBJ databases">
        <authorList>
            <consortium name="Plant Systems Biology data submission"/>
        </authorList>
    </citation>
    <scope>NUCLEOTIDE SEQUENCE</scope>
    <source>
        <strain evidence="3">D6</strain>
    </source>
</reference>
<protein>
    <submittedName>
        <fullName evidence="3">Metallophosphoesterase domain-containing protein 1</fullName>
    </submittedName>
</protein>
<evidence type="ECO:0000259" key="2">
    <source>
        <dbReference type="Pfam" id="PF00149"/>
    </source>
</evidence>
<evidence type="ECO:0000256" key="1">
    <source>
        <dbReference type="SAM" id="MobiDB-lite"/>
    </source>
</evidence>
<feature type="domain" description="Calcineurin-like phosphoesterase" evidence="2">
    <location>
        <begin position="129"/>
        <end position="380"/>
    </location>
</feature>
<dbReference type="InterPro" id="IPR029052">
    <property type="entry name" value="Metallo-depent_PP-like"/>
</dbReference>
<dbReference type="AlphaFoldDB" id="A0A9N8E0V2"/>
<dbReference type="InterPro" id="IPR051693">
    <property type="entry name" value="UPF0046_metallophosphoest"/>
</dbReference>
<proteinExistence type="predicted"/>
<dbReference type="InterPro" id="IPR004843">
    <property type="entry name" value="Calcineurin-like_PHP"/>
</dbReference>
<dbReference type="PANTHER" id="PTHR12905:SF0">
    <property type="entry name" value="CALCINEURIN-LIKE PHOSPHOESTERASE DOMAIN-CONTAINING PROTEIN"/>
    <property type="match status" value="1"/>
</dbReference>
<accession>A0A9N8E0V2</accession>
<gene>
    <name evidence="3" type="ORF">SEMRO_538_G162480.1</name>
</gene>
<feature type="region of interest" description="Disordered" evidence="1">
    <location>
        <begin position="215"/>
        <end position="238"/>
    </location>
</feature>
<keyword evidence="4" id="KW-1185">Reference proteome</keyword>
<evidence type="ECO:0000313" key="3">
    <source>
        <dbReference type="EMBL" id="CAB9512466.1"/>
    </source>
</evidence>
<feature type="compositionally biased region" description="Basic and acidic residues" evidence="1">
    <location>
        <begin position="53"/>
        <end position="64"/>
    </location>
</feature>
<dbReference type="Pfam" id="PF00149">
    <property type="entry name" value="Metallophos"/>
    <property type="match status" value="1"/>
</dbReference>
<dbReference type="CDD" id="cd07379">
    <property type="entry name" value="MPP_239FB"/>
    <property type="match status" value="1"/>
</dbReference>
<organism evidence="3 4">
    <name type="scientific">Seminavis robusta</name>
    <dbReference type="NCBI Taxonomy" id="568900"/>
    <lineage>
        <taxon>Eukaryota</taxon>
        <taxon>Sar</taxon>
        <taxon>Stramenopiles</taxon>
        <taxon>Ochrophyta</taxon>
        <taxon>Bacillariophyta</taxon>
        <taxon>Bacillariophyceae</taxon>
        <taxon>Bacillariophycidae</taxon>
        <taxon>Naviculales</taxon>
        <taxon>Naviculaceae</taxon>
        <taxon>Seminavis</taxon>
    </lineage>
</organism>
<comment type="caution">
    <text evidence="3">The sequence shown here is derived from an EMBL/GenBank/DDBJ whole genome shotgun (WGS) entry which is preliminary data.</text>
</comment>
<feature type="region of interest" description="Disordered" evidence="1">
    <location>
        <begin position="255"/>
        <end position="282"/>
    </location>
</feature>
<dbReference type="GO" id="GO:0016787">
    <property type="term" value="F:hydrolase activity"/>
    <property type="evidence" value="ECO:0007669"/>
    <property type="project" value="InterPro"/>
</dbReference>
<evidence type="ECO:0000313" key="4">
    <source>
        <dbReference type="Proteomes" id="UP001153069"/>
    </source>
</evidence>
<dbReference type="Proteomes" id="UP001153069">
    <property type="component" value="Unassembled WGS sequence"/>
</dbReference>
<dbReference type="EMBL" id="CAICTM010000537">
    <property type="protein sequence ID" value="CAB9512466.1"/>
    <property type="molecule type" value="Genomic_DNA"/>
</dbReference>
<name>A0A9N8E0V2_9STRA</name>
<feature type="region of interest" description="Disordered" evidence="1">
    <location>
        <begin position="43"/>
        <end position="91"/>
    </location>
</feature>
<dbReference type="SUPFAM" id="SSF56300">
    <property type="entry name" value="Metallo-dependent phosphatases"/>
    <property type="match status" value="1"/>
</dbReference>
<feature type="compositionally biased region" description="Low complexity" evidence="1">
    <location>
        <begin position="220"/>
        <end position="231"/>
    </location>
</feature>
<sequence>MADDDRPKPSFFAGIAAFNRKASLKKAVTQVTKRDGSVVEETLADDGSYLRATKNDGEAKDMSYLERSASPPPSDSGKNQERPNNNVPLNPDAAWRTIASEQQFLPVPTVSTKDSLWKKSKHGSNNCTRIVCMSDTHGQHRDISVPKGDILIHGGDFTSTGEIKHIKDMLRYFEELAFPVTVCIAGNHDMTLDLPYYDRSWRRFHRKKRFNAEEGRQAVMNMMNDTTTTNTDKTKQGKKPEFYYLEDSSCTVPIGSAKEDDDDLTSQPTQQQKEGDHDSQKKVKFNPSVVVHKQPKTLSIYGSPWSPEFYDWAFNVARGEPSWKIWSKIPSGTDILVTHGPPLGRGDQCDHGGRAGCYDLLEQVQNRVRPRLHIFGHIHEGYGTSFDGTTLYINASNLDLGYDSVHPCTVVDLPHDPALPPRIVEPSCSITGDDLVNGWFRDKGYEILADVLRDSGCEGQNLPSGDELLNTAEAYWEICRQLDFRTTTSLQAKRELRKALSQLYAASF</sequence>
<dbReference type="OrthoDB" id="47015at2759"/>